<name>A0A7H8NAH6_9ACTN</name>
<proteinExistence type="predicted"/>
<evidence type="ECO:0008006" key="3">
    <source>
        <dbReference type="Google" id="ProtNLM"/>
    </source>
</evidence>
<dbReference type="RefSeq" id="WP_176163258.1">
    <property type="nucleotide sequence ID" value="NZ_CP054929.1"/>
</dbReference>
<organism evidence="1 2">
    <name type="scientific">Streptomyces buecherae</name>
    <dbReference type="NCBI Taxonomy" id="2763006"/>
    <lineage>
        <taxon>Bacteria</taxon>
        <taxon>Bacillati</taxon>
        <taxon>Actinomycetota</taxon>
        <taxon>Actinomycetes</taxon>
        <taxon>Kitasatosporales</taxon>
        <taxon>Streptomycetaceae</taxon>
        <taxon>Streptomyces</taxon>
    </lineage>
</organism>
<reference evidence="1 2" key="1">
    <citation type="submission" date="2020-06" db="EMBL/GenBank/DDBJ databases">
        <title>Genome mining for natural products.</title>
        <authorList>
            <person name="Zhang B."/>
            <person name="Shi J."/>
            <person name="Ge H."/>
        </authorList>
    </citation>
    <scope>NUCLEOTIDE SEQUENCE [LARGE SCALE GENOMIC DNA]</scope>
    <source>
        <strain evidence="1 2">NA00687</strain>
    </source>
</reference>
<evidence type="ECO:0000313" key="2">
    <source>
        <dbReference type="Proteomes" id="UP000509303"/>
    </source>
</evidence>
<dbReference type="AlphaFoldDB" id="A0A7H8NAH6"/>
<sequence length="112" mass="11895">MTIPAAQRGATTIADRVIARTATAAAREALHDLAHPTATARATGTTRRGTARLTLALDLPYPIDIPATTDAVHQHVSHRTAALIGLPVGTVRIRVERLHLPEAATTDGRQVR</sequence>
<dbReference type="EMBL" id="CP054929">
    <property type="protein sequence ID" value="QKW51539.1"/>
    <property type="molecule type" value="Genomic_DNA"/>
</dbReference>
<keyword evidence="2" id="KW-1185">Reference proteome</keyword>
<accession>A0A7H8NAH6</accession>
<dbReference type="Proteomes" id="UP000509303">
    <property type="component" value="Chromosome"/>
</dbReference>
<evidence type="ECO:0000313" key="1">
    <source>
        <dbReference type="EMBL" id="QKW51539.1"/>
    </source>
</evidence>
<protein>
    <recommendedName>
        <fullName evidence="3">Asp23/Gls24 family envelope stress response protein</fullName>
    </recommendedName>
</protein>
<gene>
    <name evidence="1" type="ORF">HUT08_20690</name>
</gene>